<keyword evidence="6 19" id="KW-1133">Transmembrane helix</keyword>
<dbReference type="PRINTS" id="PR00177">
    <property type="entry name" value="NMDARECEPTOR"/>
</dbReference>
<keyword evidence="18" id="KW-1015">Disulfide bond</keyword>
<dbReference type="OMA" id="LTWQGFR"/>
<dbReference type="InterPro" id="IPR001320">
    <property type="entry name" value="Iontro_rcpt_C"/>
</dbReference>
<dbReference type="CDD" id="cd13685">
    <property type="entry name" value="PBP2_iGluR_non_NMDA_like"/>
    <property type="match status" value="1"/>
</dbReference>
<feature type="site" description="Interaction with the cone snail toxin Con-ikot-ikot" evidence="17">
    <location>
        <position position="276"/>
    </location>
</feature>
<evidence type="ECO:0000259" key="21">
    <source>
        <dbReference type="SMART" id="SM00918"/>
    </source>
</evidence>
<keyword evidence="12 19" id="KW-0628">Postsynaptic cell membrane</keyword>
<evidence type="ECO:0000256" key="12">
    <source>
        <dbReference type="ARBA" id="ARBA00023257"/>
    </source>
</evidence>
<evidence type="ECO:0000256" key="15">
    <source>
        <dbReference type="ARBA" id="ARBA00034104"/>
    </source>
</evidence>
<dbReference type="AlphaFoldDB" id="A0A8C1EAL6"/>
<dbReference type="SUPFAM" id="SSF53850">
    <property type="entry name" value="Periplasmic binding protein-like II"/>
    <property type="match status" value="1"/>
</dbReference>
<evidence type="ECO:0000256" key="6">
    <source>
        <dbReference type="ARBA" id="ARBA00022989"/>
    </source>
</evidence>
<evidence type="ECO:0000256" key="10">
    <source>
        <dbReference type="ARBA" id="ARBA00023170"/>
    </source>
</evidence>
<keyword evidence="23" id="KW-1185">Reference proteome</keyword>
<keyword evidence="8 19" id="KW-0406">Ion transport</keyword>
<evidence type="ECO:0000256" key="1">
    <source>
        <dbReference type="ARBA" id="ARBA00008685"/>
    </source>
</evidence>
<feature type="domain" description="Ionotropic glutamate receptor L-glutamate and glycine-binding" evidence="21">
    <location>
        <begin position="38"/>
        <end position="94"/>
    </location>
</feature>
<evidence type="ECO:0000256" key="9">
    <source>
        <dbReference type="ARBA" id="ARBA00023136"/>
    </source>
</evidence>
<feature type="disulfide bond" evidence="18">
    <location>
        <begin position="329"/>
        <end position="382"/>
    </location>
</feature>
<keyword evidence="14 19" id="KW-0407">Ion channel</keyword>
<keyword evidence="3 19" id="KW-1003">Cell membrane</keyword>
<feature type="site" description="Crucial to convey clamshell closure to channel opening" evidence="17">
    <location>
        <position position="249"/>
    </location>
</feature>
<dbReference type="Proteomes" id="UP001108240">
    <property type="component" value="Unplaced"/>
</dbReference>
<feature type="binding site" evidence="16">
    <location>
        <position position="270"/>
    </location>
    <ligand>
        <name>L-glutamate</name>
        <dbReference type="ChEBI" id="CHEBI:29985"/>
    </ligand>
</feature>
<dbReference type="PANTHER" id="PTHR18966">
    <property type="entry name" value="IONOTROPIC GLUTAMATE RECEPTOR"/>
    <property type="match status" value="1"/>
</dbReference>
<keyword evidence="2 19" id="KW-0813">Transport</keyword>
<feature type="domain" description="Ionotropic glutamate receptor C-terminal" evidence="20">
    <location>
        <begin position="29"/>
        <end position="380"/>
    </location>
</feature>
<keyword evidence="4 19" id="KW-0812">Transmembrane</keyword>
<dbReference type="Pfam" id="PF00060">
    <property type="entry name" value="Lig_chan"/>
    <property type="match status" value="1"/>
</dbReference>
<evidence type="ECO:0000313" key="23">
    <source>
        <dbReference type="Proteomes" id="UP001108240"/>
    </source>
</evidence>
<evidence type="ECO:0000256" key="18">
    <source>
        <dbReference type="PIRSR" id="PIRSR601508-3"/>
    </source>
</evidence>
<evidence type="ECO:0000256" key="19">
    <source>
        <dbReference type="RuleBase" id="RU367118"/>
    </source>
</evidence>
<feature type="binding site" evidence="16">
    <location>
        <position position="110"/>
    </location>
    <ligand>
        <name>L-glutamate</name>
        <dbReference type="ChEBI" id="CHEBI:29985"/>
    </ligand>
</feature>
<evidence type="ECO:0000256" key="11">
    <source>
        <dbReference type="ARBA" id="ARBA00023180"/>
    </source>
</evidence>
<proteinExistence type="inferred from homology"/>
<dbReference type="SMART" id="SM00918">
    <property type="entry name" value="Lig_chan-Glu_bd"/>
    <property type="match status" value="1"/>
</dbReference>
<dbReference type="InterPro" id="IPR019594">
    <property type="entry name" value="Glu/Gly-bd"/>
</dbReference>
<evidence type="ECO:0000256" key="4">
    <source>
        <dbReference type="ARBA" id="ARBA00022692"/>
    </source>
</evidence>
<dbReference type="InterPro" id="IPR015683">
    <property type="entry name" value="Ionotropic_Glu_rcpt"/>
</dbReference>
<reference evidence="22" key="2">
    <citation type="submission" date="2025-09" db="UniProtKB">
        <authorList>
            <consortium name="Ensembl"/>
        </authorList>
    </citation>
    <scope>IDENTIFICATION</scope>
</reference>
<evidence type="ECO:0000256" key="5">
    <source>
        <dbReference type="ARBA" id="ARBA00022729"/>
    </source>
</evidence>
<keyword evidence="5" id="KW-0732">Signal</keyword>
<evidence type="ECO:0000256" key="14">
    <source>
        <dbReference type="ARBA" id="ARBA00023303"/>
    </source>
</evidence>
<dbReference type="SMART" id="SM00079">
    <property type="entry name" value="PBPe"/>
    <property type="match status" value="1"/>
</dbReference>
<dbReference type="FunFam" id="1.10.287.70:FF:000143">
    <property type="entry name" value="Probable glutamate receptor"/>
    <property type="match status" value="1"/>
</dbReference>
<evidence type="ECO:0000256" key="2">
    <source>
        <dbReference type="ARBA" id="ARBA00022448"/>
    </source>
</evidence>
<accession>A0A8C1EAL6</accession>
<dbReference type="GO" id="GO:0038023">
    <property type="term" value="F:signaling receptor activity"/>
    <property type="evidence" value="ECO:0007669"/>
    <property type="project" value="InterPro"/>
</dbReference>
<protein>
    <recommendedName>
        <fullName evidence="19">Glutamate receptor</fullName>
    </recommendedName>
</protein>
<dbReference type="Gene3D" id="3.40.190.10">
    <property type="entry name" value="Periplasmic binding protein-like II"/>
    <property type="match status" value="3"/>
</dbReference>
<evidence type="ECO:0000256" key="8">
    <source>
        <dbReference type="ARBA" id="ARBA00023065"/>
    </source>
</evidence>
<feature type="transmembrane region" description="Helical" evidence="19">
    <location>
        <begin position="152"/>
        <end position="172"/>
    </location>
</feature>
<feature type="transmembrane region" description="Helical" evidence="19">
    <location>
        <begin position="212"/>
        <end position="233"/>
    </location>
</feature>
<dbReference type="GeneTree" id="ENSGT00940000163942"/>
<keyword evidence="9 19" id="KW-0472">Membrane</keyword>
<dbReference type="GO" id="GO:0015276">
    <property type="term" value="F:ligand-gated monoatomic ion channel activity"/>
    <property type="evidence" value="ECO:0007669"/>
    <property type="project" value="InterPro"/>
</dbReference>
<evidence type="ECO:0000256" key="7">
    <source>
        <dbReference type="ARBA" id="ARBA00023018"/>
    </source>
</evidence>
<organism evidence="22 23">
    <name type="scientific">Cyprinus carpio carpio</name>
    <dbReference type="NCBI Taxonomy" id="630221"/>
    <lineage>
        <taxon>Eukaryota</taxon>
        <taxon>Metazoa</taxon>
        <taxon>Chordata</taxon>
        <taxon>Craniata</taxon>
        <taxon>Vertebrata</taxon>
        <taxon>Euteleostomi</taxon>
        <taxon>Actinopterygii</taxon>
        <taxon>Neopterygii</taxon>
        <taxon>Teleostei</taxon>
        <taxon>Ostariophysi</taxon>
        <taxon>Cypriniformes</taxon>
        <taxon>Cyprinidae</taxon>
        <taxon>Cyprininae</taxon>
        <taxon>Cyprinus</taxon>
    </lineage>
</organism>
<feature type="transmembrane region" description="Helical" evidence="19">
    <location>
        <begin position="399"/>
        <end position="417"/>
    </location>
</feature>
<reference evidence="22" key="1">
    <citation type="submission" date="2025-08" db="UniProtKB">
        <authorList>
            <consortium name="Ensembl"/>
        </authorList>
    </citation>
    <scope>IDENTIFICATION</scope>
</reference>
<keyword evidence="11" id="KW-0325">Glycoprotein</keyword>
<feature type="binding site" evidence="16">
    <location>
        <position position="317"/>
    </location>
    <ligand>
        <name>L-glutamate</name>
        <dbReference type="ChEBI" id="CHEBI:29985"/>
    </ligand>
</feature>
<feature type="binding site" evidence="16">
    <location>
        <position position="103"/>
    </location>
    <ligand>
        <name>L-glutamate</name>
        <dbReference type="ChEBI" id="CHEBI:29985"/>
    </ligand>
</feature>
<dbReference type="Ensembl" id="ENSCCRT00000079204.2">
    <property type="protein sequence ID" value="ENSCCRP00000073096.2"/>
    <property type="gene ID" value="ENSCCRG00000082610.1"/>
</dbReference>
<evidence type="ECO:0000313" key="22">
    <source>
        <dbReference type="Ensembl" id="ENSCCRP00000073096.2"/>
    </source>
</evidence>
<evidence type="ECO:0000256" key="13">
    <source>
        <dbReference type="ARBA" id="ARBA00023286"/>
    </source>
</evidence>
<keyword evidence="10 19" id="KW-0675">Receptor</keyword>
<evidence type="ECO:0000256" key="17">
    <source>
        <dbReference type="PIRSR" id="PIRSR601508-2"/>
    </source>
</evidence>
<comment type="function">
    <text evidence="19">Receptor for glutamate that functions as a ligand-gated ion channel in the central nervous system and plays an important role in excitatory synaptic transmission. L-glutamate acts as an excitatory neurotransmitter at many synapses in the central nervous system.</text>
</comment>
<evidence type="ECO:0000259" key="20">
    <source>
        <dbReference type="SMART" id="SM00079"/>
    </source>
</evidence>
<dbReference type="FunFam" id="3.40.190.10:FF:000398">
    <property type="entry name" value="Si:dkey-183j2.10"/>
    <property type="match status" value="1"/>
</dbReference>
<evidence type="ECO:0000256" key="3">
    <source>
        <dbReference type="ARBA" id="ARBA00022475"/>
    </source>
</evidence>
<dbReference type="InterPro" id="IPR001508">
    <property type="entry name" value="Iono_Glu_rcpt_met"/>
</dbReference>
<keyword evidence="13 19" id="KW-1071">Ligand-gated ion channel</keyword>
<keyword evidence="7 19" id="KW-0770">Synapse</keyword>
<feature type="binding site" evidence="16">
    <location>
        <position position="271"/>
    </location>
    <ligand>
        <name>L-glutamate</name>
        <dbReference type="ChEBI" id="CHEBI:29985"/>
    </ligand>
</feature>
<dbReference type="Pfam" id="PF10613">
    <property type="entry name" value="Lig_chan-Glu_bd"/>
    <property type="match status" value="1"/>
</dbReference>
<comment type="subcellular location">
    <subcellularLocation>
        <location evidence="15 19">Postsynaptic cell membrane</location>
        <topology evidence="15 19">Multi-pass membrane protein</topology>
    </subcellularLocation>
</comment>
<feature type="transmembrane region" description="Helical" evidence="19">
    <location>
        <begin position="6"/>
        <end position="26"/>
    </location>
</feature>
<comment type="similarity">
    <text evidence="1 19">Belongs to the glutamate-gated ion channel (TC 1.A.10.1) family.</text>
</comment>
<dbReference type="FunFam" id="3.40.190.10:FF:000364">
    <property type="entry name" value="Si:dkey-183j2.10"/>
    <property type="match status" value="1"/>
</dbReference>
<dbReference type="GO" id="GO:0045211">
    <property type="term" value="C:postsynaptic membrane"/>
    <property type="evidence" value="ECO:0007669"/>
    <property type="project" value="UniProtKB-SubCell"/>
</dbReference>
<sequence>MIKNYVVMYFHIIYNNSYFIVLIMYYTHHINFGFQQDPYTMSKGSQLEGYCMDLLTELAKKLGFKYKVHLVKDGAYGRQDESGNWNGMIGEVVRGEADLAVAPLTLTAAREKAVGMTKPYMQTGISILLRKDIVSEEAGFFDFLSPFSGETWFGILIAYFVTAVCICIVGRLSPCEWSQPETEPNHFTLLHSLWYAAGALSLQGAGPHPKAVSGRVISCTWWLFAVVLLACYFSSLSSSQGPDSAPLMIKGFEDLANQDVIEYGTLASSSTLAFFKNSNNPSYRRIYEHMERRKSFVSSMDEGVQRAKEGNYAFIGESVSLDLAVARHCELVRAHEVIGMRGYSIVTPLGSQMLKNLSVAILQLSEAGELAYLRTKWWASSCIPDSAKGSSLRAHSMKGIFLVLAIGLAIGVLLSLFELTSKSRSTAGEQKASNANINTHKHRHVNELPHQEENLQFFIAVKFKHRFQRYCSTFQCVFVHYNTSVKINLFSSIQKSCCAVLTRELSQRLRMTDTKGGQETSDKNKA</sequence>
<feature type="binding site" evidence="16">
    <location>
        <position position="105"/>
    </location>
    <ligand>
        <name>L-glutamate</name>
        <dbReference type="ChEBI" id="CHEBI:29985"/>
    </ligand>
</feature>
<evidence type="ECO:0000256" key="16">
    <source>
        <dbReference type="PIRSR" id="PIRSR601508-1"/>
    </source>
</evidence>
<name>A0A8C1EAL6_CYPCA</name>